<reference evidence="10 13" key="1">
    <citation type="submission" date="2019-10" db="EMBL/GenBank/DDBJ databases">
        <title>Comparative genomics of sulfur disproportionating microorganisms.</title>
        <authorList>
            <person name="Ward L.M."/>
            <person name="Bertran E."/>
            <person name="Johnston D."/>
        </authorList>
    </citation>
    <scope>NUCLEOTIDE SEQUENCE [LARGE SCALE GENOMIC DNA]</scope>
    <source>
        <strain evidence="10 13">DSM 3772</strain>
    </source>
</reference>
<dbReference type="PROSITE" id="PS50850">
    <property type="entry name" value="MFS"/>
    <property type="match status" value="1"/>
</dbReference>
<feature type="domain" description="Major facilitator superfamily (MFS) profile" evidence="9">
    <location>
        <begin position="7"/>
        <end position="464"/>
    </location>
</feature>
<dbReference type="GO" id="GO:0022857">
    <property type="term" value="F:transmembrane transporter activity"/>
    <property type="evidence" value="ECO:0007669"/>
    <property type="project" value="InterPro"/>
</dbReference>
<evidence type="ECO:0000256" key="2">
    <source>
        <dbReference type="ARBA" id="ARBA00008537"/>
    </source>
</evidence>
<feature type="transmembrane region" description="Helical" evidence="8">
    <location>
        <begin position="73"/>
        <end position="91"/>
    </location>
</feature>
<organism evidence="11 12">
    <name type="scientific">Acidianus ambivalens</name>
    <name type="common">Desulfurolobus ambivalens</name>
    <dbReference type="NCBI Taxonomy" id="2283"/>
    <lineage>
        <taxon>Archaea</taxon>
        <taxon>Thermoproteota</taxon>
        <taxon>Thermoprotei</taxon>
        <taxon>Sulfolobales</taxon>
        <taxon>Sulfolobaceae</taxon>
        <taxon>Acidianus</taxon>
    </lineage>
</organism>
<evidence type="ECO:0000313" key="11">
    <source>
        <dbReference type="EMBL" id="QGR21377.1"/>
    </source>
</evidence>
<proteinExistence type="inferred from homology"/>
<evidence type="ECO:0000313" key="12">
    <source>
        <dbReference type="Proteomes" id="UP000426328"/>
    </source>
</evidence>
<feature type="transmembrane region" description="Helical" evidence="8">
    <location>
        <begin position="436"/>
        <end position="458"/>
    </location>
</feature>
<evidence type="ECO:0000259" key="9">
    <source>
        <dbReference type="PROSITE" id="PS50850"/>
    </source>
</evidence>
<dbReference type="PANTHER" id="PTHR42718">
    <property type="entry name" value="MAJOR FACILITATOR SUPERFAMILY MULTIDRUG TRANSPORTER MFSC"/>
    <property type="match status" value="1"/>
</dbReference>
<keyword evidence="12" id="KW-1185">Reference proteome</keyword>
<dbReference type="EMBL" id="WHYS01000002">
    <property type="protein sequence ID" value="MQL56072.1"/>
    <property type="molecule type" value="Genomic_DNA"/>
</dbReference>
<keyword evidence="3" id="KW-0813">Transport</keyword>
<feature type="transmembrane region" description="Helical" evidence="8">
    <location>
        <begin position="162"/>
        <end position="181"/>
    </location>
</feature>
<dbReference type="EMBL" id="CP045482">
    <property type="protein sequence ID" value="QGR21377.1"/>
    <property type="molecule type" value="Genomic_DNA"/>
</dbReference>
<sequence>MDRVSIITFVVVLGTMMAAIDSTIVILALPVMLQCLHTDLLTLIWVILVYLLTAAVLTTQLGRLGDRMGRGKIYNLGFLIFTIGSAFCGVSPNANFLISSRVVQAIGASMLQANSGAIIADNYPPNRRGKAYGYTSIGWNVGAILGIILGGILTTFVGWRYIFYINVPIGIIAIILGLRVIKDSRIVNAKFDILGVLILAFSLILITYGASEIAGVGITTFNLFLIIAGILSLFPFYLVEKRQPFPVIDFKVFRNRVLTASLLASFLQSAGYLATAFILIMYLQGIRGLTPFNASLLLVPGYVLASMVGPITGRLSDKIGARIPATIGIGLMIIASFIYSNLTLTTPYYVIVVTSIIGGLGSSFFYPANNSAIMSNAPRSIYGGISGIMRTLANIGILISYVIAISIASISIPRYVAFEVFLGTYSLGGLSSKFLIGIHSAFYASIAILSIALVLSAIRGKEERSYLS</sequence>
<feature type="transmembrane region" description="Helical" evidence="8">
    <location>
        <begin position="348"/>
        <end position="366"/>
    </location>
</feature>
<feature type="transmembrane region" description="Helical" evidence="8">
    <location>
        <begin position="6"/>
        <end position="33"/>
    </location>
</feature>
<evidence type="ECO:0000256" key="5">
    <source>
        <dbReference type="ARBA" id="ARBA00022692"/>
    </source>
</evidence>
<dbReference type="PANTHER" id="PTHR42718:SF9">
    <property type="entry name" value="MAJOR FACILITATOR SUPERFAMILY MULTIDRUG TRANSPORTER MFSC"/>
    <property type="match status" value="1"/>
</dbReference>
<accession>A0A650CV89</accession>
<feature type="transmembrane region" description="Helical" evidence="8">
    <location>
        <begin position="387"/>
        <end position="416"/>
    </location>
</feature>
<feature type="transmembrane region" description="Helical" evidence="8">
    <location>
        <begin position="137"/>
        <end position="156"/>
    </location>
</feature>
<dbReference type="InterPro" id="IPR036259">
    <property type="entry name" value="MFS_trans_sf"/>
</dbReference>
<dbReference type="Proteomes" id="UP000426328">
    <property type="component" value="Chromosome"/>
</dbReference>
<reference evidence="11 12" key="2">
    <citation type="submission" date="2019-10" db="EMBL/GenBank/DDBJ databases">
        <title>Genome Sequences from Six Type Strain Members of the Archaeal Family Sulfolobaceae: Acidianus ambivalens, Acidianus infernus, Metallosphaera prunae, Stygiolobus azoricus, Sulfolobus metallicus, and Sulfurisphaera ohwakuensis.</title>
        <authorList>
            <person name="Counts J.A."/>
            <person name="Kelly R.M."/>
        </authorList>
    </citation>
    <scope>NUCLEOTIDE SEQUENCE [LARGE SCALE GENOMIC DNA]</scope>
    <source>
        <strain evidence="11 12">LEI 10</strain>
    </source>
</reference>
<dbReference type="FunFam" id="1.20.1720.10:FF:000021">
    <property type="entry name" value="Drug resistance transporter, EmrB/QacA subfamily"/>
    <property type="match status" value="1"/>
</dbReference>
<feature type="transmembrane region" description="Helical" evidence="8">
    <location>
        <begin position="193"/>
        <end position="210"/>
    </location>
</feature>
<protein>
    <submittedName>
        <fullName evidence="11">DHA2 family efflux MFS transporter permease subunit</fullName>
    </submittedName>
</protein>
<dbReference type="NCBIfam" id="TIGR00711">
    <property type="entry name" value="efflux_EmrB"/>
    <property type="match status" value="1"/>
</dbReference>
<dbReference type="KEGG" id="aamb:D1866_04765"/>
<evidence type="ECO:0000313" key="10">
    <source>
        <dbReference type="EMBL" id="MQL56072.1"/>
    </source>
</evidence>
<dbReference type="InterPro" id="IPR011701">
    <property type="entry name" value="MFS"/>
</dbReference>
<evidence type="ECO:0000256" key="6">
    <source>
        <dbReference type="ARBA" id="ARBA00022989"/>
    </source>
</evidence>
<feature type="transmembrane region" description="Helical" evidence="8">
    <location>
        <begin position="40"/>
        <end position="61"/>
    </location>
</feature>
<feature type="transmembrane region" description="Helical" evidence="8">
    <location>
        <begin position="323"/>
        <end position="342"/>
    </location>
</feature>
<evidence type="ECO:0000313" key="13">
    <source>
        <dbReference type="Proteomes" id="UP000474054"/>
    </source>
</evidence>
<dbReference type="CDD" id="cd17321">
    <property type="entry name" value="MFS_MMR_MDR_like"/>
    <property type="match status" value="1"/>
</dbReference>
<dbReference type="Proteomes" id="UP000474054">
    <property type="component" value="Unassembled WGS sequence"/>
</dbReference>
<dbReference type="GeneID" id="42779023"/>
<dbReference type="SUPFAM" id="SSF103473">
    <property type="entry name" value="MFS general substrate transporter"/>
    <property type="match status" value="1"/>
</dbReference>
<dbReference type="RefSeq" id="WP_152942418.1">
    <property type="nucleotide sequence ID" value="NZ_CP045482.1"/>
</dbReference>
<feature type="transmembrane region" description="Helical" evidence="8">
    <location>
        <begin position="289"/>
        <end position="311"/>
    </location>
</feature>
<dbReference type="GO" id="GO:0005886">
    <property type="term" value="C:plasma membrane"/>
    <property type="evidence" value="ECO:0007669"/>
    <property type="project" value="UniProtKB-SubCell"/>
</dbReference>
<comment type="similarity">
    <text evidence="2">Belongs to the major facilitator superfamily. EmrB family.</text>
</comment>
<dbReference type="InterPro" id="IPR020846">
    <property type="entry name" value="MFS_dom"/>
</dbReference>
<keyword evidence="7 8" id="KW-0472">Membrane</keyword>
<keyword evidence="5 8" id="KW-0812">Transmembrane</keyword>
<evidence type="ECO:0000256" key="3">
    <source>
        <dbReference type="ARBA" id="ARBA00022448"/>
    </source>
</evidence>
<name>A0A650CV89_ACIAM</name>
<evidence type="ECO:0000256" key="7">
    <source>
        <dbReference type="ARBA" id="ARBA00023136"/>
    </source>
</evidence>
<evidence type="ECO:0000256" key="1">
    <source>
        <dbReference type="ARBA" id="ARBA00004651"/>
    </source>
</evidence>
<feature type="transmembrane region" description="Helical" evidence="8">
    <location>
        <begin position="260"/>
        <end position="283"/>
    </location>
</feature>
<dbReference type="FunFam" id="1.20.1250.20:FF:000503">
    <property type="entry name" value="Drug resistance transporter, EmrB/QacA subfamily"/>
    <property type="match status" value="1"/>
</dbReference>
<dbReference type="AlphaFoldDB" id="A0A650CV89"/>
<comment type="subcellular location">
    <subcellularLocation>
        <location evidence="1">Cell membrane</location>
        <topology evidence="1">Multi-pass membrane protein</topology>
    </subcellularLocation>
</comment>
<evidence type="ECO:0000256" key="8">
    <source>
        <dbReference type="SAM" id="Phobius"/>
    </source>
</evidence>
<gene>
    <name evidence="11" type="ORF">D1866_04765</name>
    <name evidence="10" type="ORF">GFB69_10060</name>
</gene>
<dbReference type="Pfam" id="PF07690">
    <property type="entry name" value="MFS_1"/>
    <property type="match status" value="1"/>
</dbReference>
<evidence type="ECO:0000256" key="4">
    <source>
        <dbReference type="ARBA" id="ARBA00022475"/>
    </source>
</evidence>
<feature type="transmembrane region" description="Helical" evidence="8">
    <location>
        <begin position="216"/>
        <end position="239"/>
    </location>
</feature>
<keyword evidence="6 8" id="KW-1133">Transmembrane helix</keyword>
<keyword evidence="4" id="KW-1003">Cell membrane</keyword>
<dbReference type="Gene3D" id="1.20.1250.20">
    <property type="entry name" value="MFS general substrate transporter like domains"/>
    <property type="match status" value="1"/>
</dbReference>
<dbReference type="InterPro" id="IPR004638">
    <property type="entry name" value="EmrB-like"/>
</dbReference>
<dbReference type="Gene3D" id="1.20.1720.10">
    <property type="entry name" value="Multidrug resistance protein D"/>
    <property type="match status" value="1"/>
</dbReference>